<name>A0ABX1Y1Q0_9BACL</name>
<protein>
    <submittedName>
        <fullName evidence="1">Uncharacterized protein</fullName>
    </submittedName>
</protein>
<evidence type="ECO:0000313" key="2">
    <source>
        <dbReference type="Proteomes" id="UP000616779"/>
    </source>
</evidence>
<comment type="caution">
    <text evidence="1">The sequence shown here is derived from an EMBL/GenBank/DDBJ whole genome shotgun (WGS) entry which is preliminary data.</text>
</comment>
<dbReference type="EMBL" id="WHOA01000181">
    <property type="protein sequence ID" value="NOU74696.1"/>
    <property type="molecule type" value="Genomic_DNA"/>
</dbReference>
<organism evidence="1 2">
    <name type="scientific">Paenibacillus phytorum</name>
    <dbReference type="NCBI Taxonomy" id="2654977"/>
    <lineage>
        <taxon>Bacteria</taxon>
        <taxon>Bacillati</taxon>
        <taxon>Bacillota</taxon>
        <taxon>Bacilli</taxon>
        <taxon>Bacillales</taxon>
        <taxon>Paenibacillaceae</taxon>
        <taxon>Paenibacillus</taxon>
    </lineage>
</organism>
<evidence type="ECO:0000313" key="1">
    <source>
        <dbReference type="EMBL" id="NOU74696.1"/>
    </source>
</evidence>
<proteinExistence type="predicted"/>
<keyword evidence="2" id="KW-1185">Reference proteome</keyword>
<dbReference type="Proteomes" id="UP000616779">
    <property type="component" value="Unassembled WGS sequence"/>
</dbReference>
<accession>A0ABX1Y1Q0</accession>
<gene>
    <name evidence="1" type="ORF">GC098_25470</name>
</gene>
<reference evidence="1 2" key="1">
    <citation type="submission" date="2019-10" db="EMBL/GenBank/DDBJ databases">
        <title>Description of Paenibacillus terrestris sp. nov.</title>
        <authorList>
            <person name="Carlier A."/>
            <person name="Qi S."/>
        </authorList>
    </citation>
    <scope>NUCLEOTIDE SEQUENCE [LARGE SCALE GENOMIC DNA]</scope>
    <source>
        <strain evidence="1 2">LMG 31458</strain>
    </source>
</reference>
<sequence>MLKIREVTSEGFTFVNFDKEIFVDFKECNENWVMYNKRERNWTDEEVQVYRAKSKCVGQRDICAKPSCFTFFTKPFTKIEFTNLNAKKEFREFQMKIIEVGWTTFDLS</sequence>